<evidence type="ECO:0000313" key="1">
    <source>
        <dbReference type="EMBL" id="KAK2190267.1"/>
    </source>
</evidence>
<dbReference type="AlphaFoldDB" id="A0AAD9P8U4"/>
<sequence length="77" mass="8682">MNLKVMFINVNSVSSPTPTSRVPNAAFWVTLHGIKCKEALTLLHLKNLFAIFTIFCKIYAGMLFSEINCVKLFSVCR</sequence>
<comment type="caution">
    <text evidence="1">The sequence shown here is derived from an EMBL/GenBank/DDBJ whole genome shotgun (WGS) entry which is preliminary data.</text>
</comment>
<keyword evidence="2" id="KW-1185">Reference proteome</keyword>
<proteinExistence type="predicted"/>
<protein>
    <submittedName>
        <fullName evidence="1">Uncharacterized protein</fullName>
    </submittedName>
</protein>
<accession>A0AAD9P8U4</accession>
<dbReference type="EMBL" id="JAODUO010000084">
    <property type="protein sequence ID" value="KAK2190267.1"/>
    <property type="molecule type" value="Genomic_DNA"/>
</dbReference>
<dbReference type="Proteomes" id="UP001209878">
    <property type="component" value="Unassembled WGS sequence"/>
</dbReference>
<organism evidence="1 2">
    <name type="scientific">Ridgeia piscesae</name>
    <name type="common">Tubeworm</name>
    <dbReference type="NCBI Taxonomy" id="27915"/>
    <lineage>
        <taxon>Eukaryota</taxon>
        <taxon>Metazoa</taxon>
        <taxon>Spiralia</taxon>
        <taxon>Lophotrochozoa</taxon>
        <taxon>Annelida</taxon>
        <taxon>Polychaeta</taxon>
        <taxon>Sedentaria</taxon>
        <taxon>Canalipalpata</taxon>
        <taxon>Sabellida</taxon>
        <taxon>Siboglinidae</taxon>
        <taxon>Ridgeia</taxon>
    </lineage>
</organism>
<reference evidence="1" key="1">
    <citation type="journal article" date="2023" name="Mol. Biol. Evol.">
        <title>Third-Generation Sequencing Reveals the Adaptive Role of the Epigenome in Three Deep-Sea Polychaetes.</title>
        <authorList>
            <person name="Perez M."/>
            <person name="Aroh O."/>
            <person name="Sun Y."/>
            <person name="Lan Y."/>
            <person name="Juniper S.K."/>
            <person name="Young C.R."/>
            <person name="Angers B."/>
            <person name="Qian P.Y."/>
        </authorList>
    </citation>
    <scope>NUCLEOTIDE SEQUENCE</scope>
    <source>
        <strain evidence="1">R07B-5</strain>
    </source>
</reference>
<evidence type="ECO:0000313" key="2">
    <source>
        <dbReference type="Proteomes" id="UP001209878"/>
    </source>
</evidence>
<name>A0AAD9P8U4_RIDPI</name>
<gene>
    <name evidence="1" type="ORF">NP493_79g00015</name>
</gene>